<organism evidence="4 5">
    <name type="scientific">Camellia sinensis var. sinensis</name>
    <name type="common">China tea</name>
    <dbReference type="NCBI Taxonomy" id="542762"/>
    <lineage>
        <taxon>Eukaryota</taxon>
        <taxon>Viridiplantae</taxon>
        <taxon>Streptophyta</taxon>
        <taxon>Embryophyta</taxon>
        <taxon>Tracheophyta</taxon>
        <taxon>Spermatophyta</taxon>
        <taxon>Magnoliopsida</taxon>
        <taxon>eudicotyledons</taxon>
        <taxon>Gunneridae</taxon>
        <taxon>Pentapetalae</taxon>
        <taxon>asterids</taxon>
        <taxon>Ericales</taxon>
        <taxon>Theaceae</taxon>
        <taxon>Camellia</taxon>
    </lineage>
</organism>
<dbReference type="GO" id="GO:0010333">
    <property type="term" value="F:terpene synthase activity"/>
    <property type="evidence" value="ECO:0007669"/>
    <property type="project" value="InterPro"/>
</dbReference>
<comment type="cofactor">
    <cofactor evidence="1">
        <name>Mg(2+)</name>
        <dbReference type="ChEBI" id="CHEBI:18420"/>
    </cofactor>
</comment>
<evidence type="ECO:0000256" key="1">
    <source>
        <dbReference type="ARBA" id="ARBA00001946"/>
    </source>
</evidence>
<proteinExistence type="predicted"/>
<evidence type="ECO:0000313" key="4">
    <source>
        <dbReference type="EMBL" id="THF93973.1"/>
    </source>
</evidence>
<dbReference type="PANTHER" id="PTHR31225">
    <property type="entry name" value="OS04G0344100 PROTEIN-RELATED"/>
    <property type="match status" value="1"/>
</dbReference>
<dbReference type="Pfam" id="PF01397">
    <property type="entry name" value="Terpene_synth"/>
    <property type="match status" value="1"/>
</dbReference>
<gene>
    <name evidence="4" type="ORF">TEA_028446</name>
</gene>
<dbReference type="STRING" id="542762.A0A4S4CX42"/>
<evidence type="ECO:0000259" key="3">
    <source>
        <dbReference type="Pfam" id="PF01397"/>
    </source>
</evidence>
<dbReference type="GO" id="GO:0016114">
    <property type="term" value="P:terpenoid biosynthetic process"/>
    <property type="evidence" value="ECO:0007669"/>
    <property type="project" value="InterPro"/>
</dbReference>
<dbReference type="InterPro" id="IPR008930">
    <property type="entry name" value="Terpenoid_cyclase/PrenylTrfase"/>
</dbReference>
<accession>A0A4S4CX42</accession>
<keyword evidence="5" id="KW-1185">Reference proteome</keyword>
<dbReference type="Proteomes" id="UP000306102">
    <property type="component" value="Unassembled WGS sequence"/>
</dbReference>
<feature type="domain" description="Terpene synthase N-terminal" evidence="3">
    <location>
        <begin position="76"/>
        <end position="178"/>
    </location>
</feature>
<protein>
    <recommendedName>
        <fullName evidence="3">Terpene synthase N-terminal domain-containing protein</fullName>
    </recommendedName>
</protein>
<reference evidence="4 5" key="1">
    <citation type="journal article" date="2018" name="Proc. Natl. Acad. Sci. U.S.A.">
        <title>Draft genome sequence of Camellia sinensis var. sinensis provides insights into the evolution of the tea genome and tea quality.</title>
        <authorList>
            <person name="Wei C."/>
            <person name="Yang H."/>
            <person name="Wang S."/>
            <person name="Zhao J."/>
            <person name="Liu C."/>
            <person name="Gao L."/>
            <person name="Xia E."/>
            <person name="Lu Y."/>
            <person name="Tai Y."/>
            <person name="She G."/>
            <person name="Sun J."/>
            <person name="Cao H."/>
            <person name="Tong W."/>
            <person name="Gao Q."/>
            <person name="Li Y."/>
            <person name="Deng W."/>
            <person name="Jiang X."/>
            <person name="Wang W."/>
            <person name="Chen Q."/>
            <person name="Zhang S."/>
            <person name="Li H."/>
            <person name="Wu J."/>
            <person name="Wang P."/>
            <person name="Li P."/>
            <person name="Shi C."/>
            <person name="Zheng F."/>
            <person name="Jian J."/>
            <person name="Huang B."/>
            <person name="Shan D."/>
            <person name="Shi M."/>
            <person name="Fang C."/>
            <person name="Yue Y."/>
            <person name="Li F."/>
            <person name="Li D."/>
            <person name="Wei S."/>
            <person name="Han B."/>
            <person name="Jiang C."/>
            <person name="Yin Y."/>
            <person name="Xia T."/>
            <person name="Zhang Z."/>
            <person name="Bennetzen J.L."/>
            <person name="Zhao S."/>
            <person name="Wan X."/>
        </authorList>
    </citation>
    <scope>NUCLEOTIDE SEQUENCE [LARGE SCALE GENOMIC DNA]</scope>
    <source>
        <strain evidence="5">cv. Shuchazao</strain>
        <tissue evidence="4">Leaf</tissue>
    </source>
</reference>
<sequence length="186" mass="21439">MELSIHALPIPDSTKNMVPEVTRRSANYHPSIWGDHFLTTKSKNMKLSIHALPIPDSTKNMVPEVTRSSANYHPSIWGDHFLTYASHAMWMFKWAQRQKEKVRKMLVAANDQPTQKLNFIDAIQCLGVSYHFESEIETALQHIYETDYDHHDDKANDDLYTVALSFRLLRQQGYPISCGKSHLPCI</sequence>
<evidence type="ECO:0000313" key="5">
    <source>
        <dbReference type="Proteomes" id="UP000306102"/>
    </source>
</evidence>
<dbReference type="InterPro" id="IPR008949">
    <property type="entry name" value="Isoprenoid_synthase_dom_sf"/>
</dbReference>
<dbReference type="InterPro" id="IPR036965">
    <property type="entry name" value="Terpene_synth_N_sf"/>
</dbReference>
<dbReference type="Gene3D" id="1.10.600.10">
    <property type="entry name" value="Farnesyl Diphosphate Synthase"/>
    <property type="match status" value="1"/>
</dbReference>
<name>A0A4S4CX42_CAMSN</name>
<evidence type="ECO:0000256" key="2">
    <source>
        <dbReference type="ARBA" id="ARBA00023239"/>
    </source>
</evidence>
<comment type="caution">
    <text evidence="4">The sequence shown here is derived from an EMBL/GenBank/DDBJ whole genome shotgun (WGS) entry which is preliminary data.</text>
</comment>
<dbReference type="AlphaFoldDB" id="A0A4S4CX42"/>
<dbReference type="EMBL" id="SDRB02013809">
    <property type="protein sequence ID" value="THF93973.1"/>
    <property type="molecule type" value="Genomic_DNA"/>
</dbReference>
<keyword evidence="2" id="KW-0456">Lyase</keyword>
<dbReference type="SUPFAM" id="SSF48239">
    <property type="entry name" value="Terpenoid cyclases/Protein prenyltransferases"/>
    <property type="match status" value="1"/>
</dbReference>
<dbReference type="Gene3D" id="1.50.10.130">
    <property type="entry name" value="Terpene synthase, N-terminal domain"/>
    <property type="match status" value="1"/>
</dbReference>
<dbReference type="InterPro" id="IPR001906">
    <property type="entry name" value="Terpene_synth_N"/>
</dbReference>
<dbReference type="InterPro" id="IPR050148">
    <property type="entry name" value="Terpene_synthase-like"/>
</dbReference>
<dbReference type="PANTHER" id="PTHR31225:SF221">
    <property type="entry name" value="(-)-GERMACRENE D SYNTHASE"/>
    <property type="match status" value="1"/>
</dbReference>